<dbReference type="RefSeq" id="WP_354365815.1">
    <property type="nucleotide sequence ID" value="NZ_JBEPLO010000021.1"/>
</dbReference>
<dbReference type="Pfam" id="PF04233">
    <property type="entry name" value="Phage_Mu_F"/>
    <property type="match status" value="1"/>
</dbReference>
<dbReference type="InterPro" id="IPR006528">
    <property type="entry name" value="Phage_head_morphogenesis_dom"/>
</dbReference>
<dbReference type="Proteomes" id="UP001549122">
    <property type="component" value="Unassembled WGS sequence"/>
</dbReference>
<reference evidence="2 3" key="1">
    <citation type="submission" date="2024-06" db="EMBL/GenBank/DDBJ databases">
        <title>Genomic Encyclopedia of Type Strains, Phase IV (KMG-IV): sequencing the most valuable type-strain genomes for metagenomic binning, comparative biology and taxonomic classification.</title>
        <authorList>
            <person name="Goeker M."/>
        </authorList>
    </citation>
    <scope>NUCLEOTIDE SEQUENCE [LARGE SCALE GENOMIC DNA]</scope>
    <source>
        <strain evidence="2 3">DSM 28303</strain>
    </source>
</reference>
<feature type="domain" description="Phage head morphogenesis" evidence="1">
    <location>
        <begin position="184"/>
        <end position="292"/>
    </location>
</feature>
<evidence type="ECO:0000313" key="3">
    <source>
        <dbReference type="Proteomes" id="UP001549122"/>
    </source>
</evidence>
<dbReference type="NCBIfam" id="TIGR01641">
    <property type="entry name" value="phageSPP1_gp7"/>
    <property type="match status" value="1"/>
</dbReference>
<protein>
    <submittedName>
        <fullName evidence="2">SPP1 gp7 family putative phage head morphogenesis protein</fullName>
    </submittedName>
</protein>
<name>A0ABV2FJC9_9STRE</name>
<accession>A0ABV2FJC9</accession>
<comment type="caution">
    <text evidence="2">The sequence shown here is derived from an EMBL/GenBank/DDBJ whole genome shotgun (WGS) entry which is preliminary data.</text>
</comment>
<gene>
    <name evidence="2" type="ORF">ABID29_001815</name>
</gene>
<organism evidence="2 3">
    <name type="scientific">Streptococcus rupicaprae</name>
    <dbReference type="NCBI Taxonomy" id="759619"/>
    <lineage>
        <taxon>Bacteria</taxon>
        <taxon>Bacillati</taxon>
        <taxon>Bacillota</taxon>
        <taxon>Bacilli</taxon>
        <taxon>Lactobacillales</taxon>
        <taxon>Streptococcaceae</taxon>
        <taxon>Streptococcus</taxon>
    </lineage>
</organism>
<dbReference type="EMBL" id="JBEPLO010000021">
    <property type="protein sequence ID" value="MET3558689.1"/>
    <property type="molecule type" value="Genomic_DNA"/>
</dbReference>
<evidence type="ECO:0000259" key="1">
    <source>
        <dbReference type="Pfam" id="PF04233"/>
    </source>
</evidence>
<sequence length="503" mass="57922">MKHNDYWVNRSKAILAHIDRTDIDVFAEIQRIYTSEAVDMQKELFAFVTRYADNNAMDYQEALQRLRGQDLSDYQANAKKYREQAEKDPELLKRLNEQYAASKVTRMEALNLELVYKIGAMNGVLRKTFENYLKSTANYVYKKALGGHVSALNEPALQELIRTPFNGADYSEQLWGNTDRLVKDLQEVLKRGFVRGDDVRTMAQELATKYNVARSRAQTLIRTDGTSIINRATIRRYQDSGLEYYRILVQLDGRTTQICRNIAKEDRRYHLDEFQVGVTVPPFHFNCRSTVIPDEEELDKPLEIPDNLGYNQGMDTSQSIAQSMLDEIAKSEPQITEALDSIARSSNGYLAGLDFRLKSKESLIRKIETDSLLEEISIQEAAKQIKDVLRYTTLLDSKDFGKNYDEMKAKLIESGFEVKKVKNTWSDSGPYKGVNTILEKDDIAFEMQYHTQESFELKNGKLHKLYEERRLSTTSKERKLELDEEMIQLSKNLTIPGGIEGVK</sequence>
<keyword evidence="3" id="KW-1185">Reference proteome</keyword>
<proteinExistence type="predicted"/>
<evidence type="ECO:0000313" key="2">
    <source>
        <dbReference type="EMBL" id="MET3558689.1"/>
    </source>
</evidence>